<proteinExistence type="predicted"/>
<organism evidence="1 2">
    <name type="scientific">Candidatus Yanofskybacteria bacterium RIFCSPHIGHO2_01_FULL_45_42</name>
    <dbReference type="NCBI Taxonomy" id="1802671"/>
    <lineage>
        <taxon>Bacteria</taxon>
        <taxon>Candidatus Yanofskyibacteriota</taxon>
    </lineage>
</organism>
<dbReference type="EMBL" id="MGJL01000038">
    <property type="protein sequence ID" value="OGN06534.1"/>
    <property type="molecule type" value="Genomic_DNA"/>
</dbReference>
<evidence type="ECO:0000313" key="1">
    <source>
        <dbReference type="EMBL" id="OGN06534.1"/>
    </source>
</evidence>
<dbReference type="AlphaFoldDB" id="A0A1F8F078"/>
<name>A0A1F8F078_9BACT</name>
<evidence type="ECO:0000313" key="2">
    <source>
        <dbReference type="Proteomes" id="UP000178023"/>
    </source>
</evidence>
<protein>
    <submittedName>
        <fullName evidence="1">Uncharacterized protein</fullName>
    </submittedName>
</protein>
<dbReference type="Proteomes" id="UP000178023">
    <property type="component" value="Unassembled WGS sequence"/>
</dbReference>
<comment type="caution">
    <text evidence="1">The sequence shown here is derived from an EMBL/GenBank/DDBJ whole genome shotgun (WGS) entry which is preliminary data.</text>
</comment>
<gene>
    <name evidence="1" type="ORF">A2750_03515</name>
</gene>
<accession>A0A1F8F078</accession>
<reference evidence="1 2" key="1">
    <citation type="journal article" date="2016" name="Nat. Commun.">
        <title>Thousands of microbial genomes shed light on interconnected biogeochemical processes in an aquifer system.</title>
        <authorList>
            <person name="Anantharaman K."/>
            <person name="Brown C.T."/>
            <person name="Hug L.A."/>
            <person name="Sharon I."/>
            <person name="Castelle C.J."/>
            <person name="Probst A.J."/>
            <person name="Thomas B.C."/>
            <person name="Singh A."/>
            <person name="Wilkins M.J."/>
            <person name="Karaoz U."/>
            <person name="Brodie E.L."/>
            <person name="Williams K.H."/>
            <person name="Hubbard S.S."/>
            <person name="Banfield J.F."/>
        </authorList>
    </citation>
    <scope>NUCLEOTIDE SEQUENCE [LARGE SCALE GENOMIC DNA]</scope>
</reference>
<sequence length="98" mass="11626">MELWEYTKQNIENERLEAVKHLRQRGGVVENDVSWERLTGVFEELHRKKLAETVGLPESASWPEIKSKLTERADGKELYDQTERDVYGPYDSLLRRYD</sequence>